<proteinExistence type="predicted"/>
<evidence type="ECO:0000256" key="1">
    <source>
        <dbReference type="SAM" id="MobiDB-lite"/>
    </source>
</evidence>
<comment type="caution">
    <text evidence="2">The sequence shown here is derived from an EMBL/GenBank/DDBJ whole genome shotgun (WGS) entry which is preliminary data.</text>
</comment>
<sequence>MLGRKGVGDGLKQIGSGSDRELRAERGDEVEGGDGLQEKEKEVTSLKEKENEGRTTGEGGGGGRRRREKEEVMRGGDDERRR</sequence>
<protein>
    <submittedName>
        <fullName evidence="2">Uncharacterized protein</fullName>
    </submittedName>
</protein>
<evidence type="ECO:0000313" key="3">
    <source>
        <dbReference type="Proteomes" id="UP001419268"/>
    </source>
</evidence>
<accession>A0AAP0IP57</accession>
<keyword evidence="3" id="KW-1185">Reference proteome</keyword>
<dbReference type="Proteomes" id="UP001419268">
    <property type="component" value="Unassembled WGS sequence"/>
</dbReference>
<name>A0AAP0IP57_9MAGN</name>
<organism evidence="2 3">
    <name type="scientific">Stephania cephalantha</name>
    <dbReference type="NCBI Taxonomy" id="152367"/>
    <lineage>
        <taxon>Eukaryota</taxon>
        <taxon>Viridiplantae</taxon>
        <taxon>Streptophyta</taxon>
        <taxon>Embryophyta</taxon>
        <taxon>Tracheophyta</taxon>
        <taxon>Spermatophyta</taxon>
        <taxon>Magnoliopsida</taxon>
        <taxon>Ranunculales</taxon>
        <taxon>Menispermaceae</taxon>
        <taxon>Menispermoideae</taxon>
        <taxon>Cissampelideae</taxon>
        <taxon>Stephania</taxon>
    </lineage>
</organism>
<feature type="region of interest" description="Disordered" evidence="1">
    <location>
        <begin position="1"/>
        <end position="82"/>
    </location>
</feature>
<dbReference type="EMBL" id="JBBNAG010000007">
    <property type="protein sequence ID" value="KAK9119158.1"/>
    <property type="molecule type" value="Genomic_DNA"/>
</dbReference>
<dbReference type="AlphaFoldDB" id="A0AAP0IP57"/>
<gene>
    <name evidence="2" type="ORF">Scep_017251</name>
</gene>
<evidence type="ECO:0000313" key="2">
    <source>
        <dbReference type="EMBL" id="KAK9119158.1"/>
    </source>
</evidence>
<reference evidence="2 3" key="1">
    <citation type="submission" date="2024-01" db="EMBL/GenBank/DDBJ databases">
        <title>Genome assemblies of Stephania.</title>
        <authorList>
            <person name="Yang L."/>
        </authorList>
    </citation>
    <scope>NUCLEOTIDE SEQUENCE [LARGE SCALE GENOMIC DNA]</scope>
    <source>
        <strain evidence="2">JXDWG</strain>
        <tissue evidence="2">Leaf</tissue>
    </source>
</reference>
<feature type="compositionally biased region" description="Basic and acidic residues" evidence="1">
    <location>
        <begin position="68"/>
        <end position="82"/>
    </location>
</feature>
<feature type="compositionally biased region" description="Basic and acidic residues" evidence="1">
    <location>
        <begin position="36"/>
        <end position="55"/>
    </location>
</feature>
<feature type="compositionally biased region" description="Basic and acidic residues" evidence="1">
    <location>
        <begin position="18"/>
        <end position="29"/>
    </location>
</feature>